<keyword evidence="18" id="KW-1185">Reference proteome</keyword>
<dbReference type="Pfam" id="PF15924">
    <property type="entry name" value="ALG11_N"/>
    <property type="match status" value="1"/>
</dbReference>
<evidence type="ECO:0000256" key="2">
    <source>
        <dbReference type="ARBA" id="ARBA00004922"/>
    </source>
</evidence>
<keyword evidence="8 14" id="KW-0812">Transmembrane</keyword>
<keyword evidence="11 14" id="KW-0472">Membrane</keyword>
<evidence type="ECO:0000256" key="1">
    <source>
        <dbReference type="ARBA" id="ARBA00004389"/>
    </source>
</evidence>
<feature type="domain" description="Glycosyl transferase family 1" evidence="15">
    <location>
        <begin position="294"/>
        <end position="462"/>
    </location>
</feature>
<dbReference type="SUPFAM" id="SSF53756">
    <property type="entry name" value="UDP-Glycosyltransferase/glycogen phosphorylase"/>
    <property type="match status" value="1"/>
</dbReference>
<evidence type="ECO:0000256" key="12">
    <source>
        <dbReference type="ARBA" id="ARBA00045065"/>
    </source>
</evidence>
<evidence type="ECO:0000259" key="15">
    <source>
        <dbReference type="Pfam" id="PF00534"/>
    </source>
</evidence>
<dbReference type="AlphaFoldDB" id="A0A6S7FUG0"/>
<dbReference type="Gene3D" id="3.40.50.2000">
    <property type="entry name" value="Glycogen Phosphorylase B"/>
    <property type="match status" value="1"/>
</dbReference>
<dbReference type="PANTHER" id="PTHR45919">
    <property type="entry name" value="GDP-MAN:MAN(3)GLCNAC(2)-PP-DOL ALPHA-1,2-MANNOSYLTRANSFERASE"/>
    <property type="match status" value="1"/>
</dbReference>
<keyword evidence="10 14" id="KW-1133">Transmembrane helix</keyword>
<comment type="caution">
    <text evidence="17">The sequence shown here is derived from an EMBL/GenBank/DDBJ whole genome shotgun (WGS) entry which is preliminary data.</text>
</comment>
<evidence type="ECO:0000256" key="6">
    <source>
        <dbReference type="ARBA" id="ARBA00022676"/>
    </source>
</evidence>
<gene>
    <name evidence="17" type="ORF">PACLA_8A077492</name>
</gene>
<dbReference type="GO" id="GO:0005789">
    <property type="term" value="C:endoplasmic reticulum membrane"/>
    <property type="evidence" value="ECO:0007669"/>
    <property type="project" value="UniProtKB-SubCell"/>
</dbReference>
<comment type="similarity">
    <text evidence="3 14">Belongs to the glycosyltransferase group 1 family. Glycosyltransferase 4 subfamily.</text>
</comment>
<reference evidence="17" key="1">
    <citation type="submission" date="2020-04" db="EMBL/GenBank/DDBJ databases">
        <authorList>
            <person name="Alioto T."/>
            <person name="Alioto T."/>
            <person name="Gomez Garrido J."/>
        </authorList>
    </citation>
    <scope>NUCLEOTIDE SEQUENCE</scope>
    <source>
        <strain evidence="17">A484AB</strain>
    </source>
</reference>
<evidence type="ECO:0000256" key="11">
    <source>
        <dbReference type="ARBA" id="ARBA00023136"/>
    </source>
</evidence>
<dbReference type="GO" id="GO:0006487">
    <property type="term" value="P:protein N-linked glycosylation"/>
    <property type="evidence" value="ECO:0007669"/>
    <property type="project" value="TreeGrafter"/>
</dbReference>
<comment type="catalytic activity">
    <reaction evidence="12 14">
        <text>an alpha-D-Man-(1-&gt;3)-[alpha-D-Man-(1-&gt;6)]-beta-D-Man-(1-&gt;4)-beta-D-GlcNAc-(1-&gt;4)-alpha-D-GlcNAc-diphospho-di-trans,poly-cis-dolichol + 2 GDP-alpha-D-mannose = an alpha-D-Man-(1-&gt;2)-alpha-D-Man-(1-&gt;2)-alpha-D-Man-(1-&gt;3)-[alpha-D-Man-(1-&gt;6)]-beta-D-Man-(1-&gt;4)-beta-D-GlcNAc-(1-&gt;4)-alpha-D-GlcNAc-diphospho-di-trans,poly-cis-dolichol + 2 GDP + 2 H(+)</text>
        <dbReference type="Rhea" id="RHEA:29523"/>
        <dbReference type="Rhea" id="RHEA-COMP:19515"/>
        <dbReference type="Rhea" id="RHEA-COMP:19516"/>
        <dbReference type="ChEBI" id="CHEBI:15378"/>
        <dbReference type="ChEBI" id="CHEBI:57527"/>
        <dbReference type="ChEBI" id="CHEBI:58189"/>
        <dbReference type="ChEBI" id="CHEBI:132511"/>
        <dbReference type="ChEBI" id="CHEBI:132515"/>
        <dbReference type="EC" id="2.4.1.131"/>
    </reaction>
    <physiologicalReaction direction="left-to-right" evidence="12 14">
        <dbReference type="Rhea" id="RHEA:29524"/>
    </physiologicalReaction>
</comment>
<evidence type="ECO:0000313" key="17">
    <source>
        <dbReference type="EMBL" id="CAB3977841.1"/>
    </source>
</evidence>
<comment type="function">
    <text evidence="13">GDP-Man:Man(3)GlcNAc(2)-PP-Dol alpha-1,2-mannosyltransferase that operates in the biosynthetic pathway of dolichol-linked oligosaccharides, the glycan precursors employed in protein asparagine (N)-glycosylation. The assembly of dolichol-linked oligosaccharides begins on the cytosolic side of the endoplasmic reticulum membrane and finishes in its lumen. The sequential addition of sugars to dolichol pyrophosphate produces dolichol-linked oligosaccharides containing fourteen sugars, including two GlcNAcs, nine mannoses and three glucoses. Once assembled, the oligosaccharide is transferred from the lipid to nascent proteins by oligosaccharyltransferases. Catalyzes, on the cytoplasmic face of the endoplasmic reticulum, the addition of the fourth and fifth mannose residues to the dolichol-linked oligosaccharide chain, to produce Man(5)GlcNAc(2)-PP-dolichol core oligosaccharide. Man(5)GlcNAc(2)-PP-dolichol is a substrate for ALG3, the following enzyme in the biosynthetic pathway.</text>
</comment>
<evidence type="ECO:0000256" key="9">
    <source>
        <dbReference type="ARBA" id="ARBA00022824"/>
    </source>
</evidence>
<accession>A0A6S7FUG0</accession>
<evidence type="ECO:0000259" key="16">
    <source>
        <dbReference type="Pfam" id="PF15924"/>
    </source>
</evidence>
<name>A0A6S7FUG0_PARCT</name>
<organism evidence="17 18">
    <name type="scientific">Paramuricea clavata</name>
    <name type="common">Red gorgonian</name>
    <name type="synonym">Violescent sea-whip</name>
    <dbReference type="NCBI Taxonomy" id="317549"/>
    <lineage>
        <taxon>Eukaryota</taxon>
        <taxon>Metazoa</taxon>
        <taxon>Cnidaria</taxon>
        <taxon>Anthozoa</taxon>
        <taxon>Octocorallia</taxon>
        <taxon>Malacalcyonacea</taxon>
        <taxon>Plexauridae</taxon>
        <taxon>Paramuricea</taxon>
    </lineage>
</organism>
<dbReference type="EC" id="2.4.1.131" evidence="4 14"/>
<evidence type="ECO:0000256" key="14">
    <source>
        <dbReference type="RuleBase" id="RU367051"/>
    </source>
</evidence>
<keyword evidence="9 14" id="KW-0256">Endoplasmic reticulum</keyword>
<keyword evidence="7 14" id="KW-0808">Transferase</keyword>
<sequence>MLSSLVYFTRVVFVATFGFLFFLASTIIVVFLAARWWINKRGKSKYEASASYISDSKPSTVAFFHPYCNAGGGGERVLWTAIRSLQNEHSHLKFVVYTGDQDVTGDDILRRAKERFNITLLRPVKFVFLKNRQWVEASPYPFFTLLGQSIGSIFLGWEALVKFNPDIYIDTMGYAFTLPLFKYVGKCDVGCYVHYPTISTDMLSKVSDRRATYNNASFITRSRILSGVKLTYYKLFAYIYGLAGSCANVVMVNSSWTFGHIKALWKKDSIVIVYPPCDTKAFLNIPRKDASGIKSVVSIGQFRPEKDHALQIRSFAQFLHEIPSRDQKHYKLILVGSCRNQDDADRVDSLRELAGQLNVKQHVEFALNVSFDELKNHLAEATIGLHTMWNEHFGIGVVECMAAGVVALAHNSGGPRMDIVTEWNGTQTGFLADTEETYAQAINKIFSLHPDEIDMIKKNARESVQERFSETAFETGFLECIKPII</sequence>
<evidence type="ECO:0000256" key="5">
    <source>
        <dbReference type="ARBA" id="ARBA00022018"/>
    </source>
</evidence>
<dbReference type="Pfam" id="PF00534">
    <property type="entry name" value="Glycos_transf_1"/>
    <property type="match status" value="1"/>
</dbReference>
<dbReference type="InterPro" id="IPR031814">
    <property type="entry name" value="ALG11_N"/>
</dbReference>
<feature type="domain" description="ALG11 mannosyltransferase N-terminal" evidence="16">
    <location>
        <begin position="60"/>
        <end position="265"/>
    </location>
</feature>
<evidence type="ECO:0000313" key="18">
    <source>
        <dbReference type="Proteomes" id="UP001152795"/>
    </source>
</evidence>
<dbReference type="PANTHER" id="PTHR45919:SF1">
    <property type="entry name" value="GDP-MAN:MAN(3)GLCNAC(2)-PP-DOL ALPHA-1,2-MANNOSYLTRANSFERASE"/>
    <property type="match status" value="1"/>
</dbReference>
<dbReference type="EMBL" id="CACRXK020000074">
    <property type="protein sequence ID" value="CAB3977841.1"/>
    <property type="molecule type" value="Genomic_DNA"/>
</dbReference>
<evidence type="ECO:0000256" key="7">
    <source>
        <dbReference type="ARBA" id="ARBA00022679"/>
    </source>
</evidence>
<dbReference type="OrthoDB" id="2276068at2759"/>
<dbReference type="FunFam" id="3.40.50.2000:FF:000256">
    <property type="entry name" value="GDP-Man:Man(3)GlcNAc(2)-PP-Dol alpha-1,2-mannosyltransferase"/>
    <property type="match status" value="1"/>
</dbReference>
<dbReference type="InterPro" id="IPR001296">
    <property type="entry name" value="Glyco_trans_1"/>
</dbReference>
<comment type="subcellular location">
    <subcellularLocation>
        <location evidence="1">Endoplasmic reticulum membrane</location>
        <topology evidence="1">Single-pass membrane protein</topology>
    </subcellularLocation>
</comment>
<dbReference type="GO" id="GO:0004377">
    <property type="term" value="F:GDP-Man:Man(3)GlcNAc(2)-PP-Dol alpha-1,2-mannosyltransferase activity"/>
    <property type="evidence" value="ECO:0007669"/>
    <property type="project" value="UniProtKB-UniRule"/>
</dbReference>
<dbReference type="Proteomes" id="UP001152795">
    <property type="component" value="Unassembled WGS sequence"/>
</dbReference>
<evidence type="ECO:0000256" key="3">
    <source>
        <dbReference type="ARBA" id="ARBA00009481"/>
    </source>
</evidence>
<dbReference type="InterPro" id="IPR038013">
    <property type="entry name" value="ALG11"/>
</dbReference>
<dbReference type="CDD" id="cd03806">
    <property type="entry name" value="GT4_ALG11-like"/>
    <property type="match status" value="1"/>
</dbReference>
<proteinExistence type="inferred from homology"/>
<protein>
    <recommendedName>
        <fullName evidence="5 14">GDP-Man:Man(3)GlcNAc(2)-PP-Dol alpha-1,2-mannosyltransferase</fullName>
        <ecNumber evidence="4 14">2.4.1.131</ecNumber>
    </recommendedName>
</protein>
<dbReference type="UniPathway" id="UPA00378"/>
<keyword evidence="6 14" id="KW-0328">Glycosyltransferase</keyword>
<evidence type="ECO:0000256" key="13">
    <source>
        <dbReference type="ARBA" id="ARBA00045128"/>
    </source>
</evidence>
<evidence type="ECO:0000256" key="4">
    <source>
        <dbReference type="ARBA" id="ARBA00012645"/>
    </source>
</evidence>
<evidence type="ECO:0000256" key="8">
    <source>
        <dbReference type="ARBA" id="ARBA00022692"/>
    </source>
</evidence>
<feature type="transmembrane region" description="Helical" evidence="14">
    <location>
        <begin position="12"/>
        <end position="38"/>
    </location>
</feature>
<evidence type="ECO:0000256" key="10">
    <source>
        <dbReference type="ARBA" id="ARBA00022989"/>
    </source>
</evidence>
<comment type="pathway">
    <text evidence="2 14">Protein modification; protein glycosylation.</text>
</comment>